<keyword evidence="1" id="KW-0812">Transmembrane</keyword>
<reference evidence="2 3" key="1">
    <citation type="submission" date="2017-06" db="EMBL/GenBank/DDBJ databases">
        <title>Complete genome of Helicobacter apodemus.</title>
        <authorList>
            <person name="Cho S."/>
        </authorList>
    </citation>
    <scope>NUCLEOTIDE SEQUENCE [LARGE SCALE GENOMIC DNA]</scope>
    <source>
        <strain evidence="3">SNUVETPUB-15-01</strain>
    </source>
</reference>
<evidence type="ECO:0000256" key="1">
    <source>
        <dbReference type="SAM" id="Phobius"/>
    </source>
</evidence>
<name>A0A2U8FD79_9HELI</name>
<keyword evidence="1" id="KW-1133">Transmembrane helix</keyword>
<evidence type="ECO:0000313" key="2">
    <source>
        <dbReference type="EMBL" id="AWI34169.1"/>
    </source>
</evidence>
<keyword evidence="1" id="KW-0472">Membrane</keyword>
<sequence length="113" mass="13339">MQLTTFKENFEVYDGEKLWFKSDNIDEVKSVIENTFKDASIIYEEYEEAREVEYIDSKDFVRTKIAEVRTEIAGVKSDYRSLRQEMKFYAIGLGILIVILQPKVFDFITAFLK</sequence>
<evidence type="ECO:0000313" key="3">
    <source>
        <dbReference type="Proteomes" id="UP000244890"/>
    </source>
</evidence>
<dbReference type="Proteomes" id="UP000244890">
    <property type="component" value="Chromosome"/>
</dbReference>
<dbReference type="KEGG" id="had:CDV25_04865"/>
<accession>A0A2U8FD79</accession>
<gene>
    <name evidence="2" type="ORF">CDV25_04865</name>
</gene>
<feature type="transmembrane region" description="Helical" evidence="1">
    <location>
        <begin position="88"/>
        <end position="112"/>
    </location>
</feature>
<protein>
    <submittedName>
        <fullName evidence="2">Uncharacterized protein</fullName>
    </submittedName>
</protein>
<proteinExistence type="predicted"/>
<dbReference type="OrthoDB" id="5328585at2"/>
<dbReference type="RefSeq" id="WP_108911008.1">
    <property type="nucleotide sequence ID" value="NZ_CP021886.1"/>
</dbReference>
<organism evidence="2 3">
    <name type="scientific">Helicobacter apodemus</name>
    <dbReference type="NCBI Taxonomy" id="135569"/>
    <lineage>
        <taxon>Bacteria</taxon>
        <taxon>Pseudomonadati</taxon>
        <taxon>Campylobacterota</taxon>
        <taxon>Epsilonproteobacteria</taxon>
        <taxon>Campylobacterales</taxon>
        <taxon>Helicobacteraceae</taxon>
        <taxon>Helicobacter</taxon>
    </lineage>
</organism>
<dbReference type="AlphaFoldDB" id="A0A2U8FD79"/>
<dbReference type="EMBL" id="CP021886">
    <property type="protein sequence ID" value="AWI34169.1"/>
    <property type="molecule type" value="Genomic_DNA"/>
</dbReference>